<protein>
    <submittedName>
        <fullName evidence="2">Uncharacterized protein</fullName>
    </submittedName>
</protein>
<proteinExistence type="predicted"/>
<reference evidence="2" key="1">
    <citation type="submission" date="2020-03" db="EMBL/GenBank/DDBJ databases">
        <title>Draft sequencing of Paenibacilllus sp. S3N08.</title>
        <authorList>
            <person name="Kim D.-U."/>
        </authorList>
    </citation>
    <scope>NUCLEOTIDE SEQUENCE</scope>
    <source>
        <strain evidence="2">S3N08</strain>
    </source>
</reference>
<name>A0ABX0J6T7_9BACL</name>
<keyword evidence="3" id="KW-1185">Reference proteome</keyword>
<organism evidence="2 3">
    <name type="scientific">Paenibacillus agricola</name>
    <dbReference type="NCBI Taxonomy" id="2716264"/>
    <lineage>
        <taxon>Bacteria</taxon>
        <taxon>Bacillati</taxon>
        <taxon>Bacillota</taxon>
        <taxon>Bacilli</taxon>
        <taxon>Bacillales</taxon>
        <taxon>Paenibacillaceae</taxon>
        <taxon>Paenibacillus</taxon>
    </lineage>
</organism>
<evidence type="ECO:0000313" key="3">
    <source>
        <dbReference type="Proteomes" id="UP001165962"/>
    </source>
</evidence>
<evidence type="ECO:0000313" key="2">
    <source>
        <dbReference type="EMBL" id="NHN30553.1"/>
    </source>
</evidence>
<feature type="region of interest" description="Disordered" evidence="1">
    <location>
        <begin position="46"/>
        <end position="72"/>
    </location>
</feature>
<comment type="caution">
    <text evidence="2">The sequence shown here is derived from an EMBL/GenBank/DDBJ whole genome shotgun (WGS) entry which is preliminary data.</text>
</comment>
<accession>A0ABX0J6T7</accession>
<dbReference type="EMBL" id="JAAOIW010000004">
    <property type="protein sequence ID" value="NHN30553.1"/>
    <property type="molecule type" value="Genomic_DNA"/>
</dbReference>
<evidence type="ECO:0000256" key="1">
    <source>
        <dbReference type="SAM" id="MobiDB-lite"/>
    </source>
</evidence>
<gene>
    <name evidence="2" type="ORF">G9U52_11990</name>
</gene>
<dbReference type="Proteomes" id="UP001165962">
    <property type="component" value="Unassembled WGS sequence"/>
</dbReference>
<dbReference type="RefSeq" id="WP_166149764.1">
    <property type="nucleotide sequence ID" value="NZ_JAAOIW010000004.1"/>
</dbReference>
<sequence length="72" mass="7849">MVDNHAGQTVIAPLLQNNSFAYWVAIAAIDFTAADEMVISHVETYSKSGSERSPLLKQDGSFKMDAGPTEFK</sequence>